<reference evidence="3 4" key="1">
    <citation type="submission" date="2023-03" db="EMBL/GenBank/DDBJ databases">
        <title>Draft genome sequence of Thalassotalea eurytherma JCM 18482T.</title>
        <authorList>
            <person name="Sawabe T."/>
        </authorList>
    </citation>
    <scope>NUCLEOTIDE SEQUENCE [LARGE SCALE GENOMIC DNA]</scope>
    <source>
        <strain evidence="3 4">JCM 18482</strain>
    </source>
</reference>
<dbReference type="Proteomes" id="UP001157133">
    <property type="component" value="Unassembled WGS sequence"/>
</dbReference>
<proteinExistence type="predicted"/>
<dbReference type="EMBL" id="BSSU01000003">
    <property type="protein sequence ID" value="GLX81099.1"/>
    <property type="molecule type" value="Genomic_DNA"/>
</dbReference>
<name>A0ABQ6H0S2_9GAMM</name>
<dbReference type="InterPro" id="IPR051599">
    <property type="entry name" value="Cell_Envelope_Assoc"/>
</dbReference>
<comment type="caution">
    <text evidence="3">The sequence shown here is derived from an EMBL/GenBank/DDBJ whole genome shotgun (WGS) entry which is preliminary data.</text>
</comment>
<keyword evidence="1" id="KW-0812">Transmembrane</keyword>
<evidence type="ECO:0000259" key="2">
    <source>
        <dbReference type="Pfam" id="PF02698"/>
    </source>
</evidence>
<keyword evidence="4" id="KW-1185">Reference proteome</keyword>
<dbReference type="PANTHER" id="PTHR30336:SF4">
    <property type="entry name" value="ENVELOPE BIOGENESIS FACTOR ELYC"/>
    <property type="match status" value="1"/>
</dbReference>
<protein>
    <submittedName>
        <fullName evidence="3">Membrane protein</fullName>
    </submittedName>
</protein>
<accession>A0ABQ6H0S2</accession>
<dbReference type="PANTHER" id="PTHR30336">
    <property type="entry name" value="INNER MEMBRANE PROTEIN, PROBABLE PERMEASE"/>
    <property type="match status" value="1"/>
</dbReference>
<evidence type="ECO:0000313" key="4">
    <source>
        <dbReference type="Proteomes" id="UP001157133"/>
    </source>
</evidence>
<sequence>MDFLFLLKKLFGVLVSPLGLTLFLLLLGILLFKSKPSFSFKAIGVSFVTLLLATMPPIADRLLFPIENQYDALNTIPQDANYIVVLGCTHVSDETMPALSQLKDCSLARIIEAVRLYRKNPNLTLLTSGAAFSDETSNAQKVKQAAIELGVPEHKILTENNPIDTEEEAQLIAPRVEGKHVILVTSASHMPRAMNYFIQQGVNVTAAPAQFLVKNFYGDKDWGYYLPRPSALEKTSRAVYERFGQLRQWLSS</sequence>
<organism evidence="3 4">
    <name type="scientific">Thalassotalea eurytherma</name>
    <dbReference type="NCBI Taxonomy" id="1144278"/>
    <lineage>
        <taxon>Bacteria</taxon>
        <taxon>Pseudomonadati</taxon>
        <taxon>Pseudomonadota</taxon>
        <taxon>Gammaproteobacteria</taxon>
        <taxon>Alteromonadales</taxon>
        <taxon>Colwelliaceae</taxon>
        <taxon>Thalassotalea</taxon>
    </lineage>
</organism>
<evidence type="ECO:0000256" key="1">
    <source>
        <dbReference type="SAM" id="Phobius"/>
    </source>
</evidence>
<feature type="transmembrane region" description="Helical" evidence="1">
    <location>
        <begin position="12"/>
        <end position="32"/>
    </location>
</feature>
<dbReference type="Gene3D" id="3.40.50.620">
    <property type="entry name" value="HUPs"/>
    <property type="match status" value="1"/>
</dbReference>
<dbReference type="CDD" id="cd06259">
    <property type="entry name" value="YdcF-like"/>
    <property type="match status" value="1"/>
</dbReference>
<dbReference type="Pfam" id="PF02698">
    <property type="entry name" value="DUF218"/>
    <property type="match status" value="1"/>
</dbReference>
<feature type="domain" description="DUF218" evidence="2">
    <location>
        <begin position="82"/>
        <end position="244"/>
    </location>
</feature>
<keyword evidence="1" id="KW-1133">Transmembrane helix</keyword>
<keyword evidence="1" id="KW-0472">Membrane</keyword>
<dbReference type="InterPro" id="IPR003848">
    <property type="entry name" value="DUF218"/>
</dbReference>
<feature type="transmembrane region" description="Helical" evidence="1">
    <location>
        <begin position="38"/>
        <end position="59"/>
    </location>
</feature>
<evidence type="ECO:0000313" key="3">
    <source>
        <dbReference type="EMBL" id="GLX81099.1"/>
    </source>
</evidence>
<dbReference type="InterPro" id="IPR014729">
    <property type="entry name" value="Rossmann-like_a/b/a_fold"/>
</dbReference>
<gene>
    <name evidence="3" type="primary">ycbC</name>
    <name evidence="3" type="ORF">theurythT_05510</name>
</gene>